<comment type="caution">
    <text evidence="1">The sequence shown here is derived from an EMBL/GenBank/DDBJ whole genome shotgun (WGS) entry which is preliminary data.</text>
</comment>
<protein>
    <recommendedName>
        <fullName evidence="3">Polyketide cyclase/dehydrase and lipid transport</fullName>
    </recommendedName>
</protein>
<name>M3FJE5_9LEPT</name>
<evidence type="ECO:0000313" key="1">
    <source>
        <dbReference type="EMBL" id="EMF80557.1"/>
    </source>
</evidence>
<dbReference type="AlphaFoldDB" id="M3FJE5"/>
<organism evidence="1 2">
    <name type="scientific">Leptospira weilii serovar Topaz str. LT2116</name>
    <dbReference type="NCBI Taxonomy" id="1088540"/>
    <lineage>
        <taxon>Bacteria</taxon>
        <taxon>Pseudomonadati</taxon>
        <taxon>Spirochaetota</taxon>
        <taxon>Spirochaetia</taxon>
        <taxon>Leptospirales</taxon>
        <taxon>Leptospiraceae</taxon>
        <taxon>Leptospira</taxon>
    </lineage>
</organism>
<reference evidence="1 2" key="1">
    <citation type="submission" date="2013-01" db="EMBL/GenBank/DDBJ databases">
        <authorList>
            <person name="Harkins D.M."/>
            <person name="Durkin A.S."/>
            <person name="Brinkac L.M."/>
            <person name="Haft D.H."/>
            <person name="Selengut J.D."/>
            <person name="Sanka R."/>
            <person name="DePew J."/>
            <person name="Purushe J."/>
            <person name="Tulsiani S.M."/>
            <person name="Graham G.C."/>
            <person name="Burns M.-A."/>
            <person name="Dohnt M.F."/>
            <person name="Smythe L.D."/>
            <person name="McKay D.B."/>
            <person name="Craig S.B."/>
            <person name="Vinetz J.M."/>
            <person name="Sutton G.G."/>
            <person name="Nierman W.C."/>
            <person name="Fouts D.E."/>
        </authorList>
    </citation>
    <scope>NUCLEOTIDE SEQUENCE [LARGE SCALE GENOMIC DNA]</scope>
    <source>
        <strain evidence="1 2">LT2116</strain>
    </source>
</reference>
<dbReference type="EMBL" id="AHOR02000048">
    <property type="protein sequence ID" value="EMF80557.1"/>
    <property type="molecule type" value="Genomic_DNA"/>
</dbReference>
<dbReference type="InterPro" id="IPR023393">
    <property type="entry name" value="START-like_dom_sf"/>
</dbReference>
<dbReference type="SUPFAM" id="SSF55961">
    <property type="entry name" value="Bet v1-like"/>
    <property type="match status" value="1"/>
</dbReference>
<dbReference type="Gene3D" id="3.30.530.20">
    <property type="match status" value="1"/>
</dbReference>
<dbReference type="Proteomes" id="UP000011770">
    <property type="component" value="Unassembled WGS sequence"/>
</dbReference>
<proteinExistence type="predicted"/>
<accession>M3FJE5</accession>
<evidence type="ECO:0008006" key="3">
    <source>
        <dbReference type="Google" id="ProtNLM"/>
    </source>
</evidence>
<sequence length="89" mass="10267">MLKLKNGPKTWFRLTEVRENQFFSDLTRLPFCKLEFKHELISVSSGARFIHIVTFRGPLSFLFSRIIGNKIRKELPTAMKNLAKLAATA</sequence>
<gene>
    <name evidence="1" type="ORF">LEP1GSC188_3845</name>
</gene>
<evidence type="ECO:0000313" key="2">
    <source>
        <dbReference type="Proteomes" id="UP000011770"/>
    </source>
</evidence>